<accession>A0A6J3FUG8</accession>
<dbReference type="PRINTS" id="PR01573">
    <property type="entry name" value="SUPERTUBBY"/>
</dbReference>
<evidence type="ECO:0000259" key="3">
    <source>
        <dbReference type="Pfam" id="PF01167"/>
    </source>
</evidence>
<sequence>MPLQNETLREVWASDSGHEEESLSPEAQRRPKQRPVPAQRPRKKKTEAPESPCPTGSKPRKPGAGRRGRPREEPSPDPAEARAPQTVYARFLRDPEAKKRDPRETFLVARAPDAEDEEEEEEEDEDDEEEEAEEKKKKILLPPKKPLKEKSSADLKEKRAKAQGLRGDLGSPDPPPKPLRTRNKEAPAGEGTKIRKTKKKGSGEADKDPSGSPASARKSPAALFLVGEGSPAKKALKKKGTPKGERKEEEEEDKAATVTKNSNQKGKAKGKGKKKEERAPSPPVEVDDPQEFVLQPAPQGRTVRCRLTRDKKGMDRGMYPSYFLHLDTEKKVFLLAGRKRKRSKTANYLISSDPTNLSRGGENFIGKLRSNLLGNRFTVFDNGQNPQRGYGTNVASLRQELAAVIYETNVLGFRGPRRMTVIIPGMSAENERVPIRPRNASDGLLVRWQNKTLESLIELHNKPPVWNDDSGSYTLNFQGRVTQASVKNFQIVHADDLRPRGGGRLHPRLPVPAVRTAGLRHRPLQFRREAGLRVTPAAPQRPQSPSAWGKGFSGGLQGPSSKAPAEDCSCVGADPSLPLGDLRPLPSLARAEAGGARTDGG</sequence>
<dbReference type="GeneID" id="116533670"/>
<dbReference type="Proteomes" id="UP000504640">
    <property type="component" value="Unplaced"/>
</dbReference>
<name>A0A6J3FUG8_SAPAP</name>
<dbReference type="Gene3D" id="3.20.90.10">
    <property type="entry name" value="Tubby Protein, Chain A"/>
    <property type="match status" value="1"/>
</dbReference>
<evidence type="ECO:0000313" key="5">
    <source>
        <dbReference type="RefSeq" id="XP_032109418.1"/>
    </source>
</evidence>
<dbReference type="GO" id="GO:0051015">
    <property type="term" value="F:actin filament binding"/>
    <property type="evidence" value="ECO:0007669"/>
    <property type="project" value="TreeGrafter"/>
</dbReference>
<feature type="compositionally biased region" description="Basic residues" evidence="2">
    <location>
        <begin position="58"/>
        <end position="69"/>
    </location>
</feature>
<evidence type="ECO:0000256" key="1">
    <source>
        <dbReference type="ARBA" id="ARBA00007129"/>
    </source>
</evidence>
<dbReference type="GO" id="GO:0005929">
    <property type="term" value="C:cilium"/>
    <property type="evidence" value="ECO:0007669"/>
    <property type="project" value="TreeGrafter"/>
</dbReference>
<protein>
    <submittedName>
        <fullName evidence="5">Tubby-related protein 1 isoform X1</fullName>
    </submittedName>
</protein>
<proteinExistence type="inferred from homology"/>
<dbReference type="Pfam" id="PF01167">
    <property type="entry name" value="Tub"/>
    <property type="match status" value="1"/>
</dbReference>
<comment type="similarity">
    <text evidence="1">Belongs to the TUB family.</text>
</comment>
<evidence type="ECO:0000313" key="4">
    <source>
        <dbReference type="Proteomes" id="UP000504640"/>
    </source>
</evidence>
<feature type="compositionally biased region" description="Acidic residues" evidence="2">
    <location>
        <begin position="114"/>
        <end position="132"/>
    </location>
</feature>
<dbReference type="InterPro" id="IPR018066">
    <property type="entry name" value="Tubby_C_CS"/>
</dbReference>
<dbReference type="GO" id="GO:0061512">
    <property type="term" value="P:protein localization to cilium"/>
    <property type="evidence" value="ECO:0007669"/>
    <property type="project" value="TreeGrafter"/>
</dbReference>
<dbReference type="InterPro" id="IPR000007">
    <property type="entry name" value="Tubby_C"/>
</dbReference>
<feature type="region of interest" description="Disordered" evidence="2">
    <location>
        <begin position="1"/>
        <end position="290"/>
    </location>
</feature>
<dbReference type="AlphaFoldDB" id="A0A6J3FUG8"/>
<feature type="domain" description="Tubby C-terminal" evidence="3">
    <location>
        <begin position="294"/>
        <end position="493"/>
    </location>
</feature>
<dbReference type="PROSITE" id="PS01200">
    <property type="entry name" value="TUB_1"/>
    <property type="match status" value="1"/>
</dbReference>
<dbReference type="PANTHER" id="PTHR16517:SF12">
    <property type="entry name" value="TUBBY-RELATED PROTEIN 1"/>
    <property type="match status" value="1"/>
</dbReference>
<feature type="compositionally biased region" description="Basic and acidic residues" evidence="2">
    <location>
        <begin position="146"/>
        <end position="157"/>
    </location>
</feature>
<dbReference type="PANTHER" id="PTHR16517">
    <property type="entry name" value="TUBBY-RELATED"/>
    <property type="match status" value="1"/>
</dbReference>
<dbReference type="InterPro" id="IPR025659">
    <property type="entry name" value="Tubby-like_C"/>
</dbReference>
<dbReference type="RefSeq" id="XP_032109418.1">
    <property type="nucleotide sequence ID" value="XM_032253527.1"/>
</dbReference>
<gene>
    <name evidence="5" type="primary">TULP1</name>
</gene>
<dbReference type="SUPFAM" id="SSF54518">
    <property type="entry name" value="Tubby C-terminal domain-like"/>
    <property type="match status" value="1"/>
</dbReference>
<reference evidence="5" key="1">
    <citation type="submission" date="2025-08" db="UniProtKB">
        <authorList>
            <consortium name="RefSeq"/>
        </authorList>
    </citation>
    <scope>IDENTIFICATION</scope>
    <source>
        <tissue evidence="5">Blood</tissue>
    </source>
</reference>
<evidence type="ECO:0000256" key="2">
    <source>
        <dbReference type="SAM" id="MobiDB-lite"/>
    </source>
</evidence>
<feature type="compositionally biased region" description="Basic and acidic residues" evidence="2">
    <location>
        <begin position="91"/>
        <end position="104"/>
    </location>
</feature>
<keyword evidence="4" id="KW-1185">Reference proteome</keyword>
<dbReference type="CTD" id="7287"/>
<organism evidence="4 5">
    <name type="scientific">Sapajus apella</name>
    <name type="common">Brown-capped capuchin</name>
    <name type="synonym">Cebus apella</name>
    <dbReference type="NCBI Taxonomy" id="9515"/>
    <lineage>
        <taxon>Eukaryota</taxon>
        <taxon>Metazoa</taxon>
        <taxon>Chordata</taxon>
        <taxon>Craniata</taxon>
        <taxon>Vertebrata</taxon>
        <taxon>Euteleostomi</taxon>
        <taxon>Mammalia</taxon>
        <taxon>Eutheria</taxon>
        <taxon>Euarchontoglires</taxon>
        <taxon>Primates</taxon>
        <taxon>Haplorrhini</taxon>
        <taxon>Platyrrhini</taxon>
        <taxon>Cebidae</taxon>
        <taxon>Cebinae</taxon>
        <taxon>Sapajus</taxon>
    </lineage>
</organism>
<feature type="region of interest" description="Disordered" evidence="2">
    <location>
        <begin position="534"/>
        <end position="601"/>
    </location>
</feature>
<feature type="compositionally biased region" description="Low complexity" evidence="2">
    <location>
        <begin position="536"/>
        <end position="547"/>
    </location>
</feature>